<evidence type="ECO:0000313" key="2">
    <source>
        <dbReference type="EMBL" id="PUU74880.1"/>
    </source>
</evidence>
<dbReference type="AlphaFoldDB" id="A0A2T6ZHB0"/>
<comment type="caution">
    <text evidence="2">The sequence shown here is derived from an EMBL/GenBank/DDBJ whole genome shotgun (WGS) entry which is preliminary data.</text>
</comment>
<accession>A0A2T6ZHB0</accession>
<feature type="region of interest" description="Disordered" evidence="1">
    <location>
        <begin position="88"/>
        <end position="119"/>
    </location>
</feature>
<keyword evidence="3" id="KW-1185">Reference proteome</keyword>
<gene>
    <name evidence="2" type="ORF">B9Z19DRAFT_393613</name>
</gene>
<dbReference type="Proteomes" id="UP000244722">
    <property type="component" value="Unassembled WGS sequence"/>
</dbReference>
<evidence type="ECO:0000313" key="3">
    <source>
        <dbReference type="Proteomes" id="UP000244722"/>
    </source>
</evidence>
<reference evidence="2 3" key="1">
    <citation type="submission" date="2017-04" db="EMBL/GenBank/DDBJ databases">
        <title>Draft genome sequence of Tuber borchii Vittad., a whitish edible truffle.</title>
        <authorList>
            <consortium name="DOE Joint Genome Institute"/>
            <person name="Murat C."/>
            <person name="Kuo A."/>
            <person name="Barry K.W."/>
            <person name="Clum A."/>
            <person name="Dockter R.B."/>
            <person name="Fauchery L."/>
            <person name="Iotti M."/>
            <person name="Kohler A."/>
            <person name="Labutti K."/>
            <person name="Lindquist E.A."/>
            <person name="Lipzen A."/>
            <person name="Ohm R.A."/>
            <person name="Wang M."/>
            <person name="Grigoriev I.V."/>
            <person name="Zambonelli A."/>
            <person name="Martin F.M."/>
        </authorList>
    </citation>
    <scope>NUCLEOTIDE SEQUENCE [LARGE SCALE GENOMIC DNA]</scope>
    <source>
        <strain evidence="2 3">Tbo3840</strain>
    </source>
</reference>
<organism evidence="2 3">
    <name type="scientific">Tuber borchii</name>
    <name type="common">White truffle</name>
    <dbReference type="NCBI Taxonomy" id="42251"/>
    <lineage>
        <taxon>Eukaryota</taxon>
        <taxon>Fungi</taxon>
        <taxon>Dikarya</taxon>
        <taxon>Ascomycota</taxon>
        <taxon>Pezizomycotina</taxon>
        <taxon>Pezizomycetes</taxon>
        <taxon>Pezizales</taxon>
        <taxon>Tuberaceae</taxon>
        <taxon>Tuber</taxon>
    </lineage>
</organism>
<sequence length="202" mass="22734">MDRWVGWIDRCGVWVEKVKFVIPHPVVNHDESTVQRGFEGCVWCLSVREDERGKESGHFSRVGYWYRRVRSANRERFQFQLKTSPTIHSLHSSDYPPTPSPKSLDSTSPKPHPPPPTPHNLCITTMRNESHITVPTIPQRQTQQTNPTINHAFLAKTLQSRPPLHAIHHNSAPARAGTATINVSPPQCATPCLLACLLTATD</sequence>
<dbReference type="EMBL" id="NESQ01000264">
    <property type="protein sequence ID" value="PUU74880.1"/>
    <property type="molecule type" value="Genomic_DNA"/>
</dbReference>
<evidence type="ECO:0000256" key="1">
    <source>
        <dbReference type="SAM" id="MobiDB-lite"/>
    </source>
</evidence>
<name>A0A2T6ZHB0_TUBBO</name>
<protein>
    <submittedName>
        <fullName evidence="2">Uncharacterized protein</fullName>
    </submittedName>
</protein>
<proteinExistence type="predicted"/>